<dbReference type="InterPro" id="IPR007129">
    <property type="entry name" value="Ubiqinol_cyt_c_chaperone_CPB3"/>
</dbReference>
<reference evidence="4 5" key="1">
    <citation type="submission" date="2018-11" db="EMBL/GenBank/DDBJ databases">
        <title>Genomic Encyclopedia of Type Strains, Phase IV (KMG-IV): sequencing the most valuable type-strain genomes for metagenomic binning, comparative biology and taxonomic classification.</title>
        <authorList>
            <person name="Goeker M."/>
        </authorList>
    </citation>
    <scope>NUCLEOTIDE SEQUENCE [LARGE SCALE GENOMIC DNA]</scope>
    <source>
        <strain evidence="4 5">DSM 5900</strain>
    </source>
</reference>
<evidence type="ECO:0000313" key="5">
    <source>
        <dbReference type="Proteomes" id="UP000278222"/>
    </source>
</evidence>
<protein>
    <submittedName>
        <fullName evidence="4">Cytochrome b pre-mRNA-processing protein 3</fullName>
    </submittedName>
</protein>
<sequence>MALGRWFSRKEGPEAAAAALYVTVVEQARRPDFYIQAAVPDSIDGRFELIALHTFLVLHRLAPDAEASDLSQALFDRFFADMDRSLREMGVGDMGIGKRIQHMAQSFYGRMSVYREALAGDDAGLEAALRRNLYGTVPATEAPPVAAVAAYVRAVVADLASQPAQGLMAGKARFPEPPSIPASGQPA</sequence>
<dbReference type="RefSeq" id="WP_123687882.1">
    <property type="nucleotide sequence ID" value="NZ_AP019700.1"/>
</dbReference>
<dbReference type="PANTHER" id="PTHR12184">
    <property type="entry name" value="UBIQUINOL-CYTOCHROME C REDUCTASE COMPLEX ASSEMBLY FACTOR 1 FAMILY MEMBER"/>
    <property type="match status" value="1"/>
</dbReference>
<feature type="domain" description="Ubiquinol-cytochrome c chaperone" evidence="3">
    <location>
        <begin position="38"/>
        <end position="174"/>
    </location>
</feature>
<dbReference type="PIRSF" id="PIRSF032079">
    <property type="entry name" value="UCP032079"/>
    <property type="match status" value="1"/>
</dbReference>
<gene>
    <name evidence="4" type="ORF">EDC65_0256</name>
</gene>
<dbReference type="AlphaFoldDB" id="A0A3N1M5K9"/>
<evidence type="ECO:0000256" key="2">
    <source>
        <dbReference type="ARBA" id="ARBA00006436"/>
    </source>
</evidence>
<name>A0A3N1M5K9_9PROT</name>
<comment type="caution">
    <text evidence="4">The sequence shown here is derived from an EMBL/GenBank/DDBJ whole genome shotgun (WGS) entry which is preliminary data.</text>
</comment>
<evidence type="ECO:0000313" key="4">
    <source>
        <dbReference type="EMBL" id="ROQ01082.1"/>
    </source>
</evidence>
<dbReference type="Pfam" id="PF03981">
    <property type="entry name" value="Ubiq_cyt_C_chap"/>
    <property type="match status" value="1"/>
</dbReference>
<keyword evidence="5" id="KW-1185">Reference proteome</keyword>
<organism evidence="4 5">
    <name type="scientific">Stella humosa</name>
    <dbReference type="NCBI Taxonomy" id="94"/>
    <lineage>
        <taxon>Bacteria</taxon>
        <taxon>Pseudomonadati</taxon>
        <taxon>Pseudomonadota</taxon>
        <taxon>Alphaproteobacteria</taxon>
        <taxon>Rhodospirillales</taxon>
        <taxon>Stellaceae</taxon>
        <taxon>Stella</taxon>
    </lineage>
</organism>
<comment type="similarity">
    <text evidence="1">Belongs to the CBP3 family.</text>
</comment>
<dbReference type="Proteomes" id="UP000278222">
    <property type="component" value="Unassembled WGS sequence"/>
</dbReference>
<accession>A0A3N1M5K9</accession>
<dbReference type="InterPro" id="IPR014569">
    <property type="entry name" value="Ubq_cyt-c_CBP3-rel"/>
</dbReference>
<evidence type="ECO:0000259" key="3">
    <source>
        <dbReference type="Pfam" id="PF03981"/>
    </source>
</evidence>
<dbReference type="InterPro" id="IPR021150">
    <property type="entry name" value="Ubiq_cyt_c_chap"/>
</dbReference>
<proteinExistence type="inferred from homology"/>
<dbReference type="OrthoDB" id="7158889at2"/>
<evidence type="ECO:0000256" key="1">
    <source>
        <dbReference type="ARBA" id="ARBA00006407"/>
    </source>
</evidence>
<dbReference type="PANTHER" id="PTHR12184:SF1">
    <property type="entry name" value="UBIQUINOL-CYTOCHROME-C REDUCTASE COMPLEX ASSEMBLY FACTOR 1"/>
    <property type="match status" value="1"/>
</dbReference>
<dbReference type="EMBL" id="RJKX01000011">
    <property type="protein sequence ID" value="ROQ01082.1"/>
    <property type="molecule type" value="Genomic_DNA"/>
</dbReference>
<comment type="similarity">
    <text evidence="2">Belongs to the UPF0174 family.</text>
</comment>